<feature type="chain" id="PRO_5022239386" description="DUF3299 domain-containing protein" evidence="1">
    <location>
        <begin position="23"/>
        <end position="164"/>
    </location>
</feature>
<proteinExistence type="predicted"/>
<keyword evidence="3" id="KW-1185">Reference proteome</keyword>
<dbReference type="RefSeq" id="WP_246109745.1">
    <property type="nucleotide sequence ID" value="NZ_CP036262.1"/>
</dbReference>
<dbReference type="Pfam" id="PF11736">
    <property type="entry name" value="DUF3299"/>
    <property type="match status" value="1"/>
</dbReference>
<accession>A0A517MBJ1</accession>
<evidence type="ECO:0000313" key="3">
    <source>
        <dbReference type="Proteomes" id="UP000320672"/>
    </source>
</evidence>
<dbReference type="InterPro" id="IPR021727">
    <property type="entry name" value="DUF3299"/>
</dbReference>
<name>A0A517MBJ1_9BACT</name>
<gene>
    <name evidence="2" type="ORF">FF011L_10060</name>
</gene>
<dbReference type="Proteomes" id="UP000320672">
    <property type="component" value="Chromosome"/>
</dbReference>
<keyword evidence="1" id="KW-0732">Signal</keyword>
<evidence type="ECO:0000256" key="1">
    <source>
        <dbReference type="SAM" id="SignalP"/>
    </source>
</evidence>
<dbReference type="Gene3D" id="2.40.50.870">
    <property type="entry name" value="Protein of unknown function (DUF3299)"/>
    <property type="match status" value="1"/>
</dbReference>
<reference evidence="2 3" key="1">
    <citation type="submission" date="2019-02" db="EMBL/GenBank/DDBJ databases">
        <title>Deep-cultivation of Planctomycetes and their phenomic and genomic characterization uncovers novel biology.</title>
        <authorList>
            <person name="Wiegand S."/>
            <person name="Jogler M."/>
            <person name="Boedeker C."/>
            <person name="Pinto D."/>
            <person name="Vollmers J."/>
            <person name="Rivas-Marin E."/>
            <person name="Kohn T."/>
            <person name="Peeters S.H."/>
            <person name="Heuer A."/>
            <person name="Rast P."/>
            <person name="Oberbeckmann S."/>
            <person name="Bunk B."/>
            <person name="Jeske O."/>
            <person name="Meyerdierks A."/>
            <person name="Storesund J.E."/>
            <person name="Kallscheuer N."/>
            <person name="Luecker S."/>
            <person name="Lage O.M."/>
            <person name="Pohl T."/>
            <person name="Merkel B.J."/>
            <person name="Hornburger P."/>
            <person name="Mueller R.-W."/>
            <person name="Bruemmer F."/>
            <person name="Labrenz M."/>
            <person name="Spormann A.M."/>
            <person name="Op den Camp H."/>
            <person name="Overmann J."/>
            <person name="Amann R."/>
            <person name="Jetten M.S.M."/>
            <person name="Mascher T."/>
            <person name="Medema M.H."/>
            <person name="Devos D.P."/>
            <person name="Kaster A.-K."/>
            <person name="Ovreas L."/>
            <person name="Rohde M."/>
            <person name="Galperin M.Y."/>
            <person name="Jogler C."/>
        </authorList>
    </citation>
    <scope>NUCLEOTIDE SEQUENCE [LARGE SCALE GENOMIC DNA]</scope>
    <source>
        <strain evidence="2 3">FF011L</strain>
    </source>
</reference>
<dbReference type="EMBL" id="CP036262">
    <property type="protein sequence ID" value="QDS92264.1"/>
    <property type="molecule type" value="Genomic_DNA"/>
</dbReference>
<sequence length="164" mass="18569" precursor="true">MKPITALLTCLLAFTVLHSATADDTEDEKERKTREAAFARGEITFDDIKFDIEKDGDFEKKMLTDKVRKLEGKTVQLRGYILPSTLFRETDINEFVLVRDNQECCFGPGAALYDCVIINLVDGVTTDFTTRPVTVKGKFHFKEYLYPDNSGHFAVFQIKGTAVK</sequence>
<feature type="signal peptide" evidence="1">
    <location>
        <begin position="1"/>
        <end position="22"/>
    </location>
</feature>
<dbReference type="AlphaFoldDB" id="A0A517MBJ1"/>
<organism evidence="2 3">
    <name type="scientific">Roseimaritima multifibrata</name>
    <dbReference type="NCBI Taxonomy" id="1930274"/>
    <lineage>
        <taxon>Bacteria</taxon>
        <taxon>Pseudomonadati</taxon>
        <taxon>Planctomycetota</taxon>
        <taxon>Planctomycetia</taxon>
        <taxon>Pirellulales</taxon>
        <taxon>Pirellulaceae</taxon>
        <taxon>Roseimaritima</taxon>
    </lineage>
</organism>
<dbReference type="KEGG" id="rml:FF011L_10060"/>
<evidence type="ECO:0008006" key="4">
    <source>
        <dbReference type="Google" id="ProtNLM"/>
    </source>
</evidence>
<evidence type="ECO:0000313" key="2">
    <source>
        <dbReference type="EMBL" id="QDS92264.1"/>
    </source>
</evidence>
<protein>
    <recommendedName>
        <fullName evidence="4">DUF3299 domain-containing protein</fullName>
    </recommendedName>
</protein>